<evidence type="ECO:0000256" key="8">
    <source>
        <dbReference type="SAM" id="Phobius"/>
    </source>
</evidence>
<feature type="transmembrane region" description="Helical" evidence="8">
    <location>
        <begin position="576"/>
        <end position="594"/>
    </location>
</feature>
<dbReference type="PROSITE" id="PS00211">
    <property type="entry name" value="ABC_TRANSPORTER_1"/>
    <property type="match status" value="1"/>
</dbReference>
<dbReference type="Pfam" id="PF01061">
    <property type="entry name" value="ABC2_membrane"/>
    <property type="match status" value="1"/>
</dbReference>
<evidence type="ECO:0000256" key="6">
    <source>
        <dbReference type="ARBA" id="ARBA00022989"/>
    </source>
</evidence>
<evidence type="ECO:0000313" key="10">
    <source>
        <dbReference type="EMBL" id="TPX31827.1"/>
    </source>
</evidence>
<dbReference type="STRING" id="1806994.A0A507BRU3"/>
<accession>A0A507BRU3</accession>
<dbReference type="GO" id="GO:0005524">
    <property type="term" value="F:ATP binding"/>
    <property type="evidence" value="ECO:0007669"/>
    <property type="project" value="UniProtKB-KW"/>
</dbReference>
<dbReference type="Pfam" id="PF00005">
    <property type="entry name" value="ABC_tran"/>
    <property type="match status" value="1"/>
</dbReference>
<protein>
    <recommendedName>
        <fullName evidence="9">ABC transporter domain-containing protein</fullName>
    </recommendedName>
</protein>
<feature type="transmembrane region" description="Helical" evidence="8">
    <location>
        <begin position="362"/>
        <end position="384"/>
    </location>
</feature>
<dbReference type="CDD" id="cd03213">
    <property type="entry name" value="ABCG_EPDR"/>
    <property type="match status" value="1"/>
</dbReference>
<dbReference type="AlphaFoldDB" id="A0A507BRU3"/>
<dbReference type="Proteomes" id="UP000319731">
    <property type="component" value="Unassembled WGS sequence"/>
</dbReference>
<feature type="domain" description="ABC transporter" evidence="9">
    <location>
        <begin position="21"/>
        <end position="261"/>
    </location>
</feature>
<name>A0A507BRU3_9FUNG</name>
<dbReference type="SUPFAM" id="SSF52540">
    <property type="entry name" value="P-loop containing nucleoside triphosphate hydrolases"/>
    <property type="match status" value="1"/>
</dbReference>
<sequence>MDLTFCDVSYTVDTQRSNRWIRKSATSVTPERNRILQHVSGSFSKGELVAIMGASGSGKTSIMDILANRAKSGTMSGEIYYDGSPASLSKADTVGYVQQDDVFLSQLTVRETLMYALRLRVSDSLQHHAERVANVESIIRKLNLTKVADTRIGSLGKRGISGGERRRLSIGVELVTSPSILFIDEITTGLDSGNALRTMSVVKDLAAKHGQTVICTIHQPRSSIFFLFDQIMLLDDGRVAYIGPGGLDIVGYFSSLGLECPKFSNPADFLIDLLEDASAVPPASESLDSASPAIQLDRDLPAEFETSEVKKNLDVKIGGIRGSAGMPLRSGKPKQHSLRVSWWQQLLALTTRIFTQTIRDPAVIYTRTLAALMIALLVGGVFWQQPDTVDSIGNRVNALLFLMCVFSLFCLPAISQIVNDRILFERERAAGYVSSGVYSIATLIVELPTLGAVVILYGVVVYWMCGLYPSIGHFLFFMLTIFLVIIVGFSAAQVSATAVKTNSHAIAMYMIILVYSLLMGGFIFPQSSLPSGAQFLVYTSWFYFGFQSLQINEFQDRSYGPSEVTNVDPFTKWRDLLALLGIFLLFRLVSYVLLTTLHRERK</sequence>
<evidence type="ECO:0000256" key="5">
    <source>
        <dbReference type="ARBA" id="ARBA00022840"/>
    </source>
</evidence>
<gene>
    <name evidence="10" type="ORF">SmJEL517_g04890</name>
</gene>
<keyword evidence="5" id="KW-0067">ATP-binding</keyword>
<keyword evidence="6 8" id="KW-1133">Transmembrane helix</keyword>
<dbReference type="OrthoDB" id="66620at2759"/>
<dbReference type="GO" id="GO:0016020">
    <property type="term" value="C:membrane"/>
    <property type="evidence" value="ECO:0007669"/>
    <property type="project" value="UniProtKB-SubCell"/>
</dbReference>
<dbReference type="InterPro" id="IPR043926">
    <property type="entry name" value="ABCG_dom"/>
</dbReference>
<keyword evidence="2" id="KW-0813">Transport</keyword>
<dbReference type="RefSeq" id="XP_031023158.1">
    <property type="nucleotide sequence ID" value="XM_031170818.1"/>
</dbReference>
<evidence type="ECO:0000256" key="3">
    <source>
        <dbReference type="ARBA" id="ARBA00022692"/>
    </source>
</evidence>
<dbReference type="PROSITE" id="PS50893">
    <property type="entry name" value="ABC_TRANSPORTER_2"/>
    <property type="match status" value="1"/>
</dbReference>
<dbReference type="GO" id="GO:0016887">
    <property type="term" value="F:ATP hydrolysis activity"/>
    <property type="evidence" value="ECO:0007669"/>
    <property type="project" value="InterPro"/>
</dbReference>
<dbReference type="PANTHER" id="PTHR48041:SF139">
    <property type="entry name" value="PROTEIN SCARLET"/>
    <property type="match status" value="1"/>
</dbReference>
<evidence type="ECO:0000256" key="4">
    <source>
        <dbReference type="ARBA" id="ARBA00022741"/>
    </source>
</evidence>
<evidence type="ECO:0000256" key="7">
    <source>
        <dbReference type="ARBA" id="ARBA00023136"/>
    </source>
</evidence>
<keyword evidence="3 8" id="KW-0812">Transmembrane</keyword>
<organism evidence="10 11">
    <name type="scientific">Synchytrium microbalum</name>
    <dbReference type="NCBI Taxonomy" id="1806994"/>
    <lineage>
        <taxon>Eukaryota</taxon>
        <taxon>Fungi</taxon>
        <taxon>Fungi incertae sedis</taxon>
        <taxon>Chytridiomycota</taxon>
        <taxon>Chytridiomycota incertae sedis</taxon>
        <taxon>Chytridiomycetes</taxon>
        <taxon>Synchytriales</taxon>
        <taxon>Synchytriaceae</taxon>
        <taxon>Synchytrium</taxon>
    </lineage>
</organism>
<dbReference type="GO" id="GO:0140359">
    <property type="term" value="F:ABC-type transporter activity"/>
    <property type="evidence" value="ECO:0007669"/>
    <property type="project" value="InterPro"/>
</dbReference>
<feature type="transmembrane region" description="Helical" evidence="8">
    <location>
        <begin position="506"/>
        <end position="524"/>
    </location>
</feature>
<dbReference type="InterPro" id="IPR027417">
    <property type="entry name" value="P-loop_NTPase"/>
</dbReference>
<dbReference type="InterPro" id="IPR050352">
    <property type="entry name" value="ABCG_transporters"/>
</dbReference>
<evidence type="ECO:0000313" key="11">
    <source>
        <dbReference type="Proteomes" id="UP000319731"/>
    </source>
</evidence>
<proteinExistence type="predicted"/>
<keyword evidence="11" id="KW-1185">Reference proteome</keyword>
<dbReference type="Gene3D" id="3.40.50.300">
    <property type="entry name" value="P-loop containing nucleotide triphosphate hydrolases"/>
    <property type="match status" value="1"/>
</dbReference>
<dbReference type="EMBL" id="QEAO01000038">
    <property type="protein sequence ID" value="TPX31827.1"/>
    <property type="molecule type" value="Genomic_DNA"/>
</dbReference>
<dbReference type="InterPro" id="IPR017871">
    <property type="entry name" value="ABC_transporter-like_CS"/>
</dbReference>
<feature type="transmembrane region" description="Helical" evidence="8">
    <location>
        <begin position="396"/>
        <end position="415"/>
    </location>
</feature>
<keyword evidence="7 8" id="KW-0472">Membrane</keyword>
<dbReference type="PANTHER" id="PTHR48041">
    <property type="entry name" value="ABC TRANSPORTER G FAMILY MEMBER 28"/>
    <property type="match status" value="1"/>
</dbReference>
<dbReference type="SMART" id="SM00382">
    <property type="entry name" value="AAA"/>
    <property type="match status" value="1"/>
</dbReference>
<dbReference type="InterPro" id="IPR013525">
    <property type="entry name" value="ABC2_TM"/>
</dbReference>
<comment type="subcellular location">
    <subcellularLocation>
        <location evidence="1">Membrane</location>
        <topology evidence="1">Multi-pass membrane protein</topology>
    </subcellularLocation>
</comment>
<feature type="transmembrane region" description="Helical" evidence="8">
    <location>
        <begin position="436"/>
        <end position="464"/>
    </location>
</feature>
<comment type="caution">
    <text evidence="10">The sequence shown here is derived from an EMBL/GenBank/DDBJ whole genome shotgun (WGS) entry which is preliminary data.</text>
</comment>
<reference evidence="10 11" key="1">
    <citation type="journal article" date="2019" name="Sci. Rep.">
        <title>Comparative genomics of chytrid fungi reveal insights into the obligate biotrophic and pathogenic lifestyle of Synchytrium endobioticum.</title>
        <authorList>
            <person name="van de Vossenberg B.T.L.H."/>
            <person name="Warris S."/>
            <person name="Nguyen H.D.T."/>
            <person name="van Gent-Pelzer M.P.E."/>
            <person name="Joly D.L."/>
            <person name="van de Geest H.C."/>
            <person name="Bonants P.J.M."/>
            <person name="Smith D.S."/>
            <person name="Levesque C.A."/>
            <person name="van der Lee T.A.J."/>
        </authorList>
    </citation>
    <scope>NUCLEOTIDE SEQUENCE [LARGE SCALE GENOMIC DNA]</scope>
    <source>
        <strain evidence="10 11">JEL517</strain>
    </source>
</reference>
<keyword evidence="4" id="KW-0547">Nucleotide-binding</keyword>
<dbReference type="GeneID" id="42006115"/>
<evidence type="ECO:0000256" key="1">
    <source>
        <dbReference type="ARBA" id="ARBA00004141"/>
    </source>
</evidence>
<dbReference type="InterPro" id="IPR003593">
    <property type="entry name" value="AAA+_ATPase"/>
</dbReference>
<evidence type="ECO:0000256" key="2">
    <source>
        <dbReference type="ARBA" id="ARBA00022448"/>
    </source>
</evidence>
<dbReference type="Pfam" id="PF19055">
    <property type="entry name" value="ABC2_membrane_7"/>
    <property type="match status" value="1"/>
</dbReference>
<dbReference type="InterPro" id="IPR003439">
    <property type="entry name" value="ABC_transporter-like_ATP-bd"/>
</dbReference>
<evidence type="ECO:0000259" key="9">
    <source>
        <dbReference type="PROSITE" id="PS50893"/>
    </source>
</evidence>
<feature type="transmembrane region" description="Helical" evidence="8">
    <location>
        <begin position="470"/>
        <end position="494"/>
    </location>
</feature>